<dbReference type="InterPro" id="IPR024679">
    <property type="entry name" value="Ipi1_N"/>
</dbReference>
<dbReference type="AlphaFoldDB" id="A0A6P8YXH7"/>
<dbReference type="SUPFAM" id="SSF48371">
    <property type="entry name" value="ARM repeat"/>
    <property type="match status" value="1"/>
</dbReference>
<organism evidence="9">
    <name type="scientific">Thrips palmi</name>
    <name type="common">Melon thrips</name>
    <dbReference type="NCBI Taxonomy" id="161013"/>
    <lineage>
        <taxon>Eukaryota</taxon>
        <taxon>Metazoa</taxon>
        <taxon>Ecdysozoa</taxon>
        <taxon>Arthropoda</taxon>
        <taxon>Hexapoda</taxon>
        <taxon>Insecta</taxon>
        <taxon>Pterygota</taxon>
        <taxon>Neoptera</taxon>
        <taxon>Paraneoptera</taxon>
        <taxon>Thysanoptera</taxon>
        <taxon>Terebrantia</taxon>
        <taxon>Thripoidea</taxon>
        <taxon>Thripidae</taxon>
        <taxon>Thrips</taxon>
    </lineage>
</organism>
<dbReference type="RefSeq" id="XP_034242308.1">
    <property type="nucleotide sequence ID" value="XM_034386417.1"/>
</dbReference>
<dbReference type="InterPro" id="IPR016024">
    <property type="entry name" value="ARM-type_fold"/>
</dbReference>
<name>A0A6P8YXH7_THRPL</name>
<dbReference type="OrthoDB" id="361362at2759"/>
<evidence type="ECO:0000313" key="12">
    <source>
        <dbReference type="RefSeq" id="XP_034242308.1"/>
    </source>
</evidence>
<dbReference type="RefSeq" id="XP_034242302.1">
    <property type="nucleotide sequence ID" value="XM_034386411.1"/>
</dbReference>
<proteinExistence type="inferred from homology"/>
<dbReference type="RefSeq" id="XP_034242303.1">
    <property type="nucleotide sequence ID" value="XM_034386412.1"/>
</dbReference>
<evidence type="ECO:0000313" key="10">
    <source>
        <dbReference type="RefSeq" id="XP_034242306.1"/>
    </source>
</evidence>
<evidence type="ECO:0000256" key="2">
    <source>
        <dbReference type="ARBA" id="ARBA00006427"/>
    </source>
</evidence>
<dbReference type="RefSeq" id="XP_034242307.1">
    <property type="nucleotide sequence ID" value="XM_034386416.1"/>
</dbReference>
<dbReference type="RefSeq" id="XP_034242306.1">
    <property type="nucleotide sequence ID" value="XM_034386415.1"/>
</dbReference>
<dbReference type="PANTHER" id="PTHR16056:SF2">
    <property type="entry name" value="TESTIS-EXPRESSED PROTEIN 10"/>
    <property type="match status" value="1"/>
</dbReference>
<evidence type="ECO:0000313" key="6">
    <source>
        <dbReference type="RefSeq" id="XP_034242302.1"/>
    </source>
</evidence>
<reference evidence="6 7" key="1">
    <citation type="submission" date="2025-04" db="UniProtKB">
        <authorList>
            <consortium name="RefSeq"/>
        </authorList>
    </citation>
    <scope>IDENTIFICATION</scope>
    <source>
        <tissue evidence="6 7">Total insect</tissue>
    </source>
</reference>
<dbReference type="Gene3D" id="1.25.10.10">
    <property type="entry name" value="Leucine-rich Repeat Variant"/>
    <property type="match status" value="1"/>
</dbReference>
<dbReference type="InterPro" id="IPR011989">
    <property type="entry name" value="ARM-like"/>
</dbReference>
<evidence type="ECO:0000313" key="7">
    <source>
        <dbReference type="RefSeq" id="XP_034242303.1"/>
    </source>
</evidence>
<evidence type="ECO:0000259" key="4">
    <source>
        <dbReference type="Pfam" id="PF12333"/>
    </source>
</evidence>
<comment type="similarity">
    <text evidence="2">Belongs to the IPI1/TEX10 family.</text>
</comment>
<dbReference type="PANTHER" id="PTHR16056">
    <property type="entry name" value="REGULATOR OF MICROTUBULE DYNAMICS PROTEIN"/>
    <property type="match status" value="1"/>
</dbReference>
<evidence type="ECO:0000256" key="1">
    <source>
        <dbReference type="ARBA" id="ARBA00004123"/>
    </source>
</evidence>
<evidence type="ECO:0000313" key="5">
    <source>
        <dbReference type="Proteomes" id="UP000515158"/>
    </source>
</evidence>
<dbReference type="GO" id="GO:0071339">
    <property type="term" value="C:MLL1 complex"/>
    <property type="evidence" value="ECO:0007669"/>
    <property type="project" value="TreeGrafter"/>
</dbReference>
<sequence length="702" mass="78660">MGRPKAAQKDKRAEKAKVKLKGHTTKFLPKGLNVTKTAFKVRKIVLQQQIKTHDGDQPLSKRKLNIKEVLSRLQHYSASQRQEGLVGLTDVISQMNMEQLLSHLSSIIDSLGRMCLDDDSKVRKQSAHILTSVFSLVNETQLLPFCATLGSYLSCAMTHIKLGVQEDSLLLLDALLEKAPALAATSVHQLLPCVLDMISRSRSDHATRQLSIQLSSNLVSSIWRAKVFGRLQALLVVSISHRKETGSQDTIILNRAYHTASTLTVDSKKQFNFPIYNNINSVPVSLNKIFRKSSVTTKQLLDDVTQLRGFVESIMPLMLDSWMEVNPISSKKSNLKTEDQGLQVETALILHCVLEIIELLWQHIILWDKNNAQHELSDWFKATFVHDINRFLGKGFPYSARATFSIDDLEDESQGEGRKKNKKNDESSAEISLFHLASPSLLKDKDELSCTQGIAKCVLQNLTLSHLLLNINNTPSKEVQEKILNMLTEYLNQWGGSLLAWSDHLFRTIRSVFDRSSTWKVDLNPFISAVVSRHNRSASKKQASHQKFASKLCDLLVELSVHENFQQLLGFESFRLWFSQLAPSLSNGNVTIDKLCVLNQLASQNNAAFLQGFQTAFTSLLDAAKNFQLAEGENKSVKEAGIASLFFWVSDWNGEQIEALKTILVSDNCSPSLALKIINILLLRSEKFPALAAASSWLVGRK</sequence>
<evidence type="ECO:0000313" key="8">
    <source>
        <dbReference type="RefSeq" id="XP_034242304.1"/>
    </source>
</evidence>
<keyword evidence="3" id="KW-0539">Nucleus</keyword>
<evidence type="ECO:0000256" key="3">
    <source>
        <dbReference type="ARBA" id="ARBA00023242"/>
    </source>
</evidence>
<evidence type="ECO:0000313" key="9">
    <source>
        <dbReference type="RefSeq" id="XP_034242305.1"/>
    </source>
</evidence>
<keyword evidence="5" id="KW-1185">Reference proteome</keyword>
<dbReference type="Pfam" id="PF12333">
    <property type="entry name" value="Ipi1_N"/>
    <property type="match status" value="1"/>
</dbReference>
<dbReference type="KEGG" id="tpal:117645876"/>
<dbReference type="RefSeq" id="XP_034242304.1">
    <property type="nucleotide sequence ID" value="XM_034386413.1"/>
</dbReference>
<dbReference type="RefSeq" id="XP_034242305.1">
    <property type="nucleotide sequence ID" value="XM_034386414.1"/>
</dbReference>
<evidence type="ECO:0000313" key="11">
    <source>
        <dbReference type="RefSeq" id="XP_034242307.1"/>
    </source>
</evidence>
<accession>A0A6P8YXH7</accession>
<gene>
    <name evidence="6 7 8 9 10 11 12" type="primary">LOC117645876</name>
</gene>
<feature type="domain" description="Pre-rRNA-processing protein Ipi1 N-terminal" evidence="4">
    <location>
        <begin position="141"/>
        <end position="235"/>
    </location>
</feature>
<dbReference type="GeneID" id="117645876"/>
<comment type="subcellular location">
    <subcellularLocation>
        <location evidence="1">Nucleus</location>
    </subcellularLocation>
</comment>
<dbReference type="Proteomes" id="UP000515158">
    <property type="component" value="Unplaced"/>
</dbReference>
<protein>
    <submittedName>
        <fullName evidence="6 7">Testis-expressed protein 10 homolog</fullName>
    </submittedName>
</protein>